<comment type="caution">
    <text evidence="1">The sequence shown here is derived from an EMBL/GenBank/DDBJ whole genome shotgun (WGS) entry which is preliminary data.</text>
</comment>
<dbReference type="Pfam" id="PF09388">
    <property type="entry name" value="SpoOE-like"/>
    <property type="match status" value="1"/>
</dbReference>
<keyword evidence="2" id="KW-1185">Reference proteome</keyword>
<dbReference type="EMBL" id="JAQKAB010000003">
    <property type="protein sequence ID" value="MDA7026217.1"/>
    <property type="molecule type" value="Genomic_DNA"/>
</dbReference>
<organism evidence="1 2">
    <name type="scientific">Bacillus changyiensis</name>
    <dbReference type="NCBI Taxonomy" id="3004103"/>
    <lineage>
        <taxon>Bacteria</taxon>
        <taxon>Bacillati</taxon>
        <taxon>Bacillota</taxon>
        <taxon>Bacilli</taxon>
        <taxon>Bacillales</taxon>
        <taxon>Bacillaceae</taxon>
        <taxon>Bacillus</taxon>
    </lineage>
</organism>
<dbReference type="SUPFAM" id="SSF140500">
    <property type="entry name" value="BAS1536-like"/>
    <property type="match status" value="1"/>
</dbReference>
<dbReference type="Proteomes" id="UP001211894">
    <property type="component" value="Unassembled WGS sequence"/>
</dbReference>
<dbReference type="InterPro" id="IPR018540">
    <property type="entry name" value="Spo0E-like"/>
</dbReference>
<dbReference type="InterPro" id="IPR037208">
    <property type="entry name" value="Spo0E-like_sf"/>
</dbReference>
<evidence type="ECO:0000313" key="2">
    <source>
        <dbReference type="Proteomes" id="UP001211894"/>
    </source>
</evidence>
<gene>
    <name evidence="1" type="ORF">PJ311_06265</name>
</gene>
<proteinExistence type="predicted"/>
<reference evidence="1 2" key="1">
    <citation type="submission" date="2023-01" db="EMBL/GenBank/DDBJ databases">
        <title>Bacillus changyiensis sp. nov., isolated from a coastal deposit.</title>
        <authorList>
            <person name="Xiao G."/>
            <person name="Lai Q."/>
            <person name="Hu Z."/>
            <person name="Shao Z."/>
        </authorList>
    </citation>
    <scope>NUCLEOTIDE SEQUENCE [LARGE SCALE GENOMIC DNA]</scope>
    <source>
        <strain evidence="1 2">CLL-7-23</strain>
    </source>
</reference>
<evidence type="ECO:0000313" key="1">
    <source>
        <dbReference type="EMBL" id="MDA7026217.1"/>
    </source>
</evidence>
<name>A0ABT4X285_9BACI</name>
<protein>
    <submittedName>
        <fullName evidence="1">Aspartyl-phosphate phosphatase Spo0E family protein</fullName>
    </submittedName>
</protein>
<sequence length="79" mass="9273">MHIDREALLVSINEKRQKMVEAAEIHGYTGHETIKQSQELDQLIYQYQKMSVIDNDSSEQPLHHYVDRNDCLIVEKFTA</sequence>
<dbReference type="Gene3D" id="4.10.280.10">
    <property type="entry name" value="Helix-loop-helix DNA-binding domain"/>
    <property type="match status" value="1"/>
</dbReference>
<dbReference type="RefSeq" id="WP_271340053.1">
    <property type="nucleotide sequence ID" value="NZ_JAQKAB010000003.1"/>
</dbReference>
<accession>A0ABT4X285</accession>
<dbReference type="InterPro" id="IPR036638">
    <property type="entry name" value="HLH_DNA-bd_sf"/>
</dbReference>